<dbReference type="InterPro" id="IPR027417">
    <property type="entry name" value="P-loop_NTPase"/>
</dbReference>
<keyword evidence="9" id="KW-0805">Transcription regulation</keyword>
<keyword evidence="4" id="KW-0547">Nucleotide-binding</keyword>
<dbReference type="OrthoDB" id="5857104at2759"/>
<dbReference type="CDD" id="cd00167">
    <property type="entry name" value="SANT"/>
    <property type="match status" value="1"/>
</dbReference>
<dbReference type="GO" id="GO:0005524">
    <property type="term" value="F:ATP binding"/>
    <property type="evidence" value="ECO:0007669"/>
    <property type="project" value="UniProtKB-KW"/>
</dbReference>
<dbReference type="Pfam" id="PF09110">
    <property type="entry name" value="HAND"/>
    <property type="match status" value="1"/>
</dbReference>
<reference evidence="16 17" key="1">
    <citation type="submission" date="2016-07" db="EMBL/GenBank/DDBJ databases">
        <title>Pervasive Adenine N6-methylation of Active Genes in Fungi.</title>
        <authorList>
            <consortium name="DOE Joint Genome Institute"/>
            <person name="Mondo S.J."/>
            <person name="Dannebaum R.O."/>
            <person name="Kuo R.C."/>
            <person name="Labutti K."/>
            <person name="Haridas S."/>
            <person name="Kuo A."/>
            <person name="Salamov A."/>
            <person name="Ahrendt S.R."/>
            <person name="Lipzen A."/>
            <person name="Sullivan W."/>
            <person name="Andreopoulos W.B."/>
            <person name="Clum A."/>
            <person name="Lindquist E."/>
            <person name="Daum C."/>
            <person name="Ramamoorthy G.K."/>
            <person name="Gryganskyi A."/>
            <person name="Culley D."/>
            <person name="Magnuson J.K."/>
            <person name="James T.Y."/>
            <person name="O'Malley M.A."/>
            <person name="Stajich J.E."/>
            <person name="Spatafora J.W."/>
            <person name="Visel A."/>
            <person name="Grigoriev I.V."/>
        </authorList>
    </citation>
    <scope>NUCLEOTIDE SEQUENCE [LARGE SCALE GENOMIC DNA]</scope>
    <source>
        <strain evidence="16 17">ATCC 12442</strain>
    </source>
</reference>
<feature type="compositionally biased region" description="Basic and acidic residues" evidence="12">
    <location>
        <begin position="761"/>
        <end position="772"/>
    </location>
</feature>
<evidence type="ECO:0000256" key="10">
    <source>
        <dbReference type="ARBA" id="ARBA00023163"/>
    </source>
</evidence>
<keyword evidence="10" id="KW-0804">Transcription</keyword>
<dbReference type="GO" id="GO:0042393">
    <property type="term" value="F:histone binding"/>
    <property type="evidence" value="ECO:0007669"/>
    <property type="project" value="TreeGrafter"/>
</dbReference>
<dbReference type="AlphaFoldDB" id="A0A1Y1VYC6"/>
<comment type="subcellular location">
    <subcellularLocation>
        <location evidence="1">Nucleus</location>
    </subcellularLocation>
</comment>
<keyword evidence="5" id="KW-0378">Hydrolase</keyword>
<evidence type="ECO:0000256" key="11">
    <source>
        <dbReference type="ARBA" id="ARBA00023242"/>
    </source>
</evidence>
<evidence type="ECO:0000259" key="15">
    <source>
        <dbReference type="PROSITE" id="PS51293"/>
    </source>
</evidence>
<dbReference type="InterPro" id="IPR015194">
    <property type="entry name" value="ISWI_HAND-dom"/>
</dbReference>
<evidence type="ECO:0000256" key="7">
    <source>
        <dbReference type="ARBA" id="ARBA00022840"/>
    </source>
</evidence>
<dbReference type="SUPFAM" id="SSF101224">
    <property type="entry name" value="HAND domain of the nucleosome remodeling ATPase ISWI"/>
    <property type="match status" value="1"/>
</dbReference>
<feature type="domain" description="SANT" evidence="15">
    <location>
        <begin position="790"/>
        <end position="842"/>
    </location>
</feature>
<feature type="region of interest" description="Disordered" evidence="12">
    <location>
        <begin position="699"/>
        <end position="719"/>
    </location>
</feature>
<evidence type="ECO:0000256" key="4">
    <source>
        <dbReference type="ARBA" id="ARBA00022741"/>
    </source>
</evidence>
<evidence type="ECO:0000259" key="14">
    <source>
        <dbReference type="PROSITE" id="PS51194"/>
    </source>
</evidence>
<dbReference type="InterPro" id="IPR049730">
    <property type="entry name" value="SNF2/RAD54-like_C"/>
</dbReference>
<evidence type="ECO:0000256" key="8">
    <source>
        <dbReference type="ARBA" id="ARBA00022853"/>
    </source>
</evidence>
<dbReference type="InterPro" id="IPR038718">
    <property type="entry name" value="SNF2-like_sf"/>
</dbReference>
<dbReference type="InterPro" id="IPR014001">
    <property type="entry name" value="Helicase_ATP-bd"/>
</dbReference>
<evidence type="ECO:0000259" key="13">
    <source>
        <dbReference type="PROSITE" id="PS51192"/>
    </source>
</evidence>
<dbReference type="CDD" id="cd18793">
    <property type="entry name" value="SF2_C_SNF"/>
    <property type="match status" value="1"/>
</dbReference>
<dbReference type="GO" id="GO:0005634">
    <property type="term" value="C:nucleus"/>
    <property type="evidence" value="ECO:0007669"/>
    <property type="project" value="UniProtKB-SubCell"/>
</dbReference>
<dbReference type="Proteomes" id="UP000193922">
    <property type="component" value="Unassembled WGS sequence"/>
</dbReference>
<dbReference type="STRING" id="61395.A0A1Y1VYC6"/>
<sequence length="988" mass="113570">MASEDLPPNIDASSELSESVPASGYITPLEPAKPLDPKQVKRFAFLLSQTDVFSHFIQDFIQDDNLKAEIKRQLDTKAAKAAQGNVSRRHRKTEKEEDAELLRESSPEEEMKVQQTFTGIADMRDYQLRGLNWMISLFENGINGILADEMGLGKTLQVISFIGYLKHFRGMRGPHLVVVPKSTLHNWKAEFNRWVPDLDVFLLHGDKHARAQIFDEHLNPNTFNCCITTYEMCLICKTQLRKVDWQYIIIDEAHRLKNENSMLSKLVRLFSSQNRLLITGTPLQNNLHELWALLNFLLPDVFGSSDVFDDWFQKGEGDQEHVMQQLHKVLQPFLLRRVKSDVEHSLLPKKEVNLYVGLTPMQRTWYKRILERDIAAINGAMGKKEGKTRLLNIVMQLRKCCNHPYLFDGAEPGPPYTTDEHLVYNSSKMEVLDKLLKKMQAQGSRVLIFSQMSRMLDILEDYCMFRGYKYCRLDGSTDHEDRVASIDEFSRPGSDKFIFLLTTRAGGLGITLTAADTVCIYDSDWNPQADLQAMDRAHRIGQTKQVYVYRFITENTVEEKVLEKAMQKLRLDQLVIQQGRLAQATKGATREQLLDMVQFGAEGILKSGEVEDDSNFDIDDILRQGESKTLELQSKYADMGLDDLNKFANESTSTTQWEGEDYAQKRKAADIAQLWIQPAKRERKVNYAVDDYYREALRQSTSRSNNAPKAPRPPKQMHIHDFQFYPDRLHELLEKELLAYRRAIGYKVPKQDSSDDASSEAVRRQEQAKIDAAEPLTEEEVQEKEQLANQGFGNWNRRDFYGFMRAVETHGRGHMEMVASDVEGKTPEEVRAYAKAFFKHYRKLPEADRLTAQIEKGEQKRARRNEIQQLLDAKLSECKLDPVRHIQIPYSSGGSTARGRVYTEEEDRFIIVQLAKLGVGTEDVYEKIRQEVRGCPMFRFDWFIKSRNTHEIQRRCQTLIGLLQKEAHGNRNGASNGTNTPAAGTDIE</sequence>
<proteinExistence type="inferred from homology"/>
<dbReference type="InterPro" id="IPR001005">
    <property type="entry name" value="SANT/Myb"/>
</dbReference>
<keyword evidence="7" id="KW-0067">ATP-binding</keyword>
<dbReference type="InterPro" id="IPR000330">
    <property type="entry name" value="SNF2_N"/>
</dbReference>
<dbReference type="PANTHER" id="PTHR45623">
    <property type="entry name" value="CHROMODOMAIN-HELICASE-DNA-BINDING PROTEIN 3-RELATED-RELATED"/>
    <property type="match status" value="1"/>
</dbReference>
<feature type="region of interest" description="Disordered" evidence="12">
    <location>
        <begin position="1"/>
        <end position="31"/>
    </location>
</feature>
<evidence type="ECO:0000256" key="6">
    <source>
        <dbReference type="ARBA" id="ARBA00022806"/>
    </source>
</evidence>
<comment type="similarity">
    <text evidence="2">Belongs to the SNF2/RAD54 helicase family. ISWI subfamily.</text>
</comment>
<keyword evidence="6" id="KW-0347">Helicase</keyword>
<dbReference type="InterPro" id="IPR001650">
    <property type="entry name" value="Helicase_C-like"/>
</dbReference>
<dbReference type="FunFam" id="3.40.50.10810:FF:000002">
    <property type="entry name" value="ISWI chromatin-remodeling complex ATPase CHR11 isoform A"/>
    <property type="match status" value="1"/>
</dbReference>
<dbReference type="Pfam" id="PF00271">
    <property type="entry name" value="Helicase_C"/>
    <property type="match status" value="1"/>
</dbReference>
<dbReference type="GO" id="GO:0140658">
    <property type="term" value="F:ATP-dependent chromatin remodeler activity"/>
    <property type="evidence" value="ECO:0007669"/>
    <property type="project" value="TreeGrafter"/>
</dbReference>
<evidence type="ECO:0000256" key="9">
    <source>
        <dbReference type="ARBA" id="ARBA00023015"/>
    </source>
</evidence>
<dbReference type="GO" id="GO:0000785">
    <property type="term" value="C:chromatin"/>
    <property type="evidence" value="ECO:0007669"/>
    <property type="project" value="UniProtKB-ARBA"/>
</dbReference>
<dbReference type="PROSITE" id="PS51293">
    <property type="entry name" value="SANT"/>
    <property type="match status" value="1"/>
</dbReference>
<evidence type="ECO:0000313" key="17">
    <source>
        <dbReference type="Proteomes" id="UP000193922"/>
    </source>
</evidence>
<dbReference type="Gene3D" id="1.10.1040.30">
    <property type="entry name" value="ISWI, HAND domain"/>
    <property type="match status" value="1"/>
</dbReference>
<gene>
    <name evidence="16" type="ORF">DL89DRAFT_275891</name>
</gene>
<dbReference type="Pfam" id="PF09111">
    <property type="entry name" value="SLIDE"/>
    <property type="match status" value="1"/>
</dbReference>
<dbReference type="GeneID" id="63806015"/>
<dbReference type="InterPro" id="IPR017884">
    <property type="entry name" value="SANT_dom"/>
</dbReference>
<evidence type="ECO:0000256" key="3">
    <source>
        <dbReference type="ARBA" id="ARBA00022737"/>
    </source>
</evidence>
<evidence type="ECO:0000256" key="12">
    <source>
        <dbReference type="SAM" id="MobiDB-lite"/>
    </source>
</evidence>
<dbReference type="GO" id="GO:0003677">
    <property type="term" value="F:DNA binding"/>
    <property type="evidence" value="ECO:0007669"/>
    <property type="project" value="InterPro"/>
</dbReference>
<keyword evidence="11" id="KW-0539">Nucleus</keyword>
<dbReference type="FunFam" id="3.40.50.300:FF:000082">
    <property type="entry name" value="ISWI chromatin remodeling complex ATPase ISW1"/>
    <property type="match status" value="1"/>
</dbReference>
<dbReference type="InterPro" id="IPR044754">
    <property type="entry name" value="Isw1/2_DEXHc"/>
</dbReference>
<keyword evidence="8" id="KW-0156">Chromatin regulator</keyword>
<feature type="region of interest" description="Disordered" evidence="12">
    <location>
        <begin position="749"/>
        <end position="777"/>
    </location>
</feature>
<dbReference type="SUPFAM" id="SSF46689">
    <property type="entry name" value="Homeodomain-like"/>
    <property type="match status" value="2"/>
</dbReference>
<dbReference type="PANTHER" id="PTHR45623:SF49">
    <property type="entry name" value="SWI_SNF-RELATED MATRIX-ASSOCIATED ACTIN-DEPENDENT REGULATOR OF CHROMATIN SUBFAMILY A MEMBER 5"/>
    <property type="match status" value="1"/>
</dbReference>
<feature type="domain" description="Helicase C-terminal" evidence="14">
    <location>
        <begin position="431"/>
        <end position="582"/>
    </location>
</feature>
<dbReference type="Gene3D" id="3.40.50.300">
    <property type="entry name" value="P-loop containing nucleotide triphosphate hydrolases"/>
    <property type="match status" value="1"/>
</dbReference>
<evidence type="ECO:0000256" key="5">
    <source>
        <dbReference type="ARBA" id="ARBA00022801"/>
    </source>
</evidence>
<accession>A0A1Y1VYC6</accession>
<dbReference type="Gene3D" id="1.10.10.60">
    <property type="entry name" value="Homeodomain-like"/>
    <property type="match status" value="2"/>
</dbReference>
<name>A0A1Y1VYC6_9FUNG</name>
<comment type="caution">
    <text evidence="16">The sequence shown here is derived from an EMBL/GenBank/DDBJ whole genome shotgun (WGS) entry which is preliminary data.</text>
</comment>
<protein>
    <submittedName>
        <fullName evidence="16">Chromatin remodelling complex ATPase chain ISW1</fullName>
    </submittedName>
</protein>
<dbReference type="Gene3D" id="3.40.50.10810">
    <property type="entry name" value="Tandem AAA-ATPase domain"/>
    <property type="match status" value="1"/>
</dbReference>
<dbReference type="GO" id="GO:0031491">
    <property type="term" value="F:nucleosome binding"/>
    <property type="evidence" value="ECO:0007669"/>
    <property type="project" value="InterPro"/>
</dbReference>
<dbReference type="PROSITE" id="PS51194">
    <property type="entry name" value="HELICASE_CTER"/>
    <property type="match status" value="1"/>
</dbReference>
<evidence type="ECO:0000256" key="2">
    <source>
        <dbReference type="ARBA" id="ARBA00009687"/>
    </source>
</evidence>
<dbReference type="RefSeq" id="XP_040740278.1">
    <property type="nucleotide sequence ID" value="XM_040889367.1"/>
</dbReference>
<dbReference type="PROSITE" id="PS51192">
    <property type="entry name" value="HELICASE_ATP_BIND_1"/>
    <property type="match status" value="1"/>
</dbReference>
<dbReference type="EMBL" id="MCFD01000016">
    <property type="protein sequence ID" value="ORX66268.1"/>
    <property type="molecule type" value="Genomic_DNA"/>
</dbReference>
<feature type="region of interest" description="Disordered" evidence="12">
    <location>
        <begin position="968"/>
        <end position="988"/>
    </location>
</feature>
<dbReference type="GO" id="GO:0016887">
    <property type="term" value="F:ATP hydrolysis activity"/>
    <property type="evidence" value="ECO:0007669"/>
    <property type="project" value="TreeGrafter"/>
</dbReference>
<evidence type="ECO:0000313" key="16">
    <source>
        <dbReference type="EMBL" id="ORX66268.1"/>
    </source>
</evidence>
<dbReference type="SMART" id="SM00487">
    <property type="entry name" value="DEXDc"/>
    <property type="match status" value="1"/>
</dbReference>
<dbReference type="GO" id="GO:0045944">
    <property type="term" value="P:positive regulation of transcription by RNA polymerase II"/>
    <property type="evidence" value="ECO:0007669"/>
    <property type="project" value="UniProtKB-ARBA"/>
</dbReference>
<dbReference type="InterPro" id="IPR015195">
    <property type="entry name" value="SLIDE"/>
</dbReference>
<dbReference type="SUPFAM" id="SSF52540">
    <property type="entry name" value="P-loop containing nucleoside triphosphate hydrolases"/>
    <property type="match status" value="2"/>
</dbReference>
<dbReference type="Gene3D" id="1.20.5.1190">
    <property type="entry name" value="iswi atpase"/>
    <property type="match status" value="1"/>
</dbReference>
<dbReference type="InterPro" id="IPR036306">
    <property type="entry name" value="ISWI_HAND-dom_sf"/>
</dbReference>
<keyword evidence="17" id="KW-1185">Reference proteome</keyword>
<dbReference type="InterPro" id="IPR009057">
    <property type="entry name" value="Homeodomain-like_sf"/>
</dbReference>
<dbReference type="Pfam" id="PF00176">
    <property type="entry name" value="SNF2-rel_dom"/>
    <property type="match status" value="1"/>
</dbReference>
<dbReference type="GO" id="GO:0034728">
    <property type="term" value="P:nucleosome organization"/>
    <property type="evidence" value="ECO:0007669"/>
    <property type="project" value="TreeGrafter"/>
</dbReference>
<feature type="compositionally biased region" description="Basic and acidic residues" evidence="12">
    <location>
        <begin position="100"/>
        <end position="109"/>
    </location>
</feature>
<organism evidence="16 17">
    <name type="scientific">Linderina pennispora</name>
    <dbReference type="NCBI Taxonomy" id="61395"/>
    <lineage>
        <taxon>Eukaryota</taxon>
        <taxon>Fungi</taxon>
        <taxon>Fungi incertae sedis</taxon>
        <taxon>Zoopagomycota</taxon>
        <taxon>Kickxellomycotina</taxon>
        <taxon>Kickxellomycetes</taxon>
        <taxon>Kickxellales</taxon>
        <taxon>Kickxellaceae</taxon>
        <taxon>Linderina</taxon>
    </lineage>
</organism>
<keyword evidence="3" id="KW-0677">Repeat</keyword>
<dbReference type="SMART" id="SM00717">
    <property type="entry name" value="SANT"/>
    <property type="match status" value="2"/>
</dbReference>
<dbReference type="CDD" id="cd17997">
    <property type="entry name" value="DEXHc_SMARCA1_SMARCA5"/>
    <property type="match status" value="1"/>
</dbReference>
<dbReference type="GO" id="GO:0004386">
    <property type="term" value="F:helicase activity"/>
    <property type="evidence" value="ECO:0007669"/>
    <property type="project" value="UniProtKB-KW"/>
</dbReference>
<feature type="compositionally biased region" description="Polar residues" evidence="12">
    <location>
        <begin position="972"/>
        <end position="982"/>
    </location>
</feature>
<dbReference type="SMART" id="SM00490">
    <property type="entry name" value="HELICc"/>
    <property type="match status" value="1"/>
</dbReference>
<feature type="domain" description="Helicase ATP-binding" evidence="13">
    <location>
        <begin position="135"/>
        <end position="300"/>
    </location>
</feature>
<dbReference type="FunFam" id="1.10.1040.30:FF:000001">
    <property type="entry name" value="SWI/SNF-related matrix-associated actin-dependent regulator of chromatin subfamily A member"/>
    <property type="match status" value="1"/>
</dbReference>
<evidence type="ECO:0000256" key="1">
    <source>
        <dbReference type="ARBA" id="ARBA00004123"/>
    </source>
</evidence>
<feature type="region of interest" description="Disordered" evidence="12">
    <location>
        <begin position="78"/>
        <end position="109"/>
    </location>
</feature>